<proteinExistence type="predicted"/>
<feature type="compositionally biased region" description="Acidic residues" evidence="1">
    <location>
        <begin position="102"/>
        <end position="111"/>
    </location>
</feature>
<dbReference type="STRING" id="913774.A0A0C3HL81"/>
<gene>
    <name evidence="2" type="ORF">OIDMADRAFT_102180</name>
</gene>
<dbReference type="AlphaFoldDB" id="A0A0C3HL81"/>
<name>A0A0C3HL81_OIDMZ</name>
<protein>
    <submittedName>
        <fullName evidence="2">Uncharacterized protein</fullName>
    </submittedName>
</protein>
<dbReference type="OrthoDB" id="5426872at2759"/>
<reference evidence="2 3" key="1">
    <citation type="submission" date="2014-04" db="EMBL/GenBank/DDBJ databases">
        <authorList>
            <consortium name="DOE Joint Genome Institute"/>
            <person name="Kuo A."/>
            <person name="Martino E."/>
            <person name="Perotto S."/>
            <person name="Kohler A."/>
            <person name="Nagy L.G."/>
            <person name="Floudas D."/>
            <person name="Copeland A."/>
            <person name="Barry K.W."/>
            <person name="Cichocki N."/>
            <person name="Veneault-Fourrey C."/>
            <person name="LaButti K."/>
            <person name="Lindquist E.A."/>
            <person name="Lipzen A."/>
            <person name="Lundell T."/>
            <person name="Morin E."/>
            <person name="Murat C."/>
            <person name="Sun H."/>
            <person name="Tunlid A."/>
            <person name="Henrissat B."/>
            <person name="Grigoriev I.V."/>
            <person name="Hibbett D.S."/>
            <person name="Martin F."/>
            <person name="Nordberg H.P."/>
            <person name="Cantor M.N."/>
            <person name="Hua S.X."/>
        </authorList>
    </citation>
    <scope>NUCLEOTIDE SEQUENCE [LARGE SCALE GENOMIC DNA]</scope>
    <source>
        <strain evidence="2 3">Zn</strain>
    </source>
</reference>
<feature type="compositionally biased region" description="Polar residues" evidence="1">
    <location>
        <begin position="84"/>
        <end position="96"/>
    </location>
</feature>
<evidence type="ECO:0000313" key="2">
    <source>
        <dbReference type="EMBL" id="KIN03785.1"/>
    </source>
</evidence>
<dbReference type="InParanoid" id="A0A0C3HL81"/>
<dbReference type="EMBL" id="KN832873">
    <property type="protein sequence ID" value="KIN03785.1"/>
    <property type="molecule type" value="Genomic_DNA"/>
</dbReference>
<feature type="region of interest" description="Disordered" evidence="1">
    <location>
        <begin position="84"/>
        <end position="171"/>
    </location>
</feature>
<evidence type="ECO:0000313" key="3">
    <source>
        <dbReference type="Proteomes" id="UP000054321"/>
    </source>
</evidence>
<feature type="compositionally biased region" description="Basic and acidic residues" evidence="1">
    <location>
        <begin position="153"/>
        <end position="171"/>
    </location>
</feature>
<evidence type="ECO:0000256" key="1">
    <source>
        <dbReference type="SAM" id="MobiDB-lite"/>
    </source>
</evidence>
<accession>A0A0C3HL81</accession>
<dbReference type="HOGENOM" id="CLU_104465_0_0_1"/>
<reference evidence="3" key="2">
    <citation type="submission" date="2015-01" db="EMBL/GenBank/DDBJ databases">
        <title>Evolutionary Origins and Diversification of the Mycorrhizal Mutualists.</title>
        <authorList>
            <consortium name="DOE Joint Genome Institute"/>
            <consortium name="Mycorrhizal Genomics Consortium"/>
            <person name="Kohler A."/>
            <person name="Kuo A."/>
            <person name="Nagy L.G."/>
            <person name="Floudas D."/>
            <person name="Copeland A."/>
            <person name="Barry K.W."/>
            <person name="Cichocki N."/>
            <person name="Veneault-Fourrey C."/>
            <person name="LaButti K."/>
            <person name="Lindquist E.A."/>
            <person name="Lipzen A."/>
            <person name="Lundell T."/>
            <person name="Morin E."/>
            <person name="Murat C."/>
            <person name="Riley R."/>
            <person name="Ohm R."/>
            <person name="Sun H."/>
            <person name="Tunlid A."/>
            <person name="Henrissat B."/>
            <person name="Grigoriev I.V."/>
            <person name="Hibbett D.S."/>
            <person name="Martin F."/>
        </authorList>
    </citation>
    <scope>NUCLEOTIDE SEQUENCE [LARGE SCALE GENOMIC DNA]</scope>
    <source>
        <strain evidence="3">Zn</strain>
    </source>
</reference>
<feature type="compositionally biased region" description="Basic and acidic residues" evidence="1">
    <location>
        <begin position="133"/>
        <end position="146"/>
    </location>
</feature>
<dbReference type="Proteomes" id="UP000054321">
    <property type="component" value="Unassembled WGS sequence"/>
</dbReference>
<keyword evidence="3" id="KW-1185">Reference proteome</keyword>
<sequence>MSAFPNYRSVPSVPVDTETAQKFLEAYLEATKSSAYLLPNARLESSGPTTGSSNSSITIYNLKRVEAGLRGEWLAPSLEWEETNTANAQELNGSSSRRADNMDAEGWQDLDEYQREQEAIEGELGPNDTEVELEAKPSKIDKEARKREKKLRMKEEKRQKEKSKENAQSEE</sequence>
<organism evidence="2 3">
    <name type="scientific">Oidiodendron maius (strain Zn)</name>
    <dbReference type="NCBI Taxonomy" id="913774"/>
    <lineage>
        <taxon>Eukaryota</taxon>
        <taxon>Fungi</taxon>
        <taxon>Dikarya</taxon>
        <taxon>Ascomycota</taxon>
        <taxon>Pezizomycotina</taxon>
        <taxon>Leotiomycetes</taxon>
        <taxon>Leotiomycetes incertae sedis</taxon>
        <taxon>Myxotrichaceae</taxon>
        <taxon>Oidiodendron</taxon>
    </lineage>
</organism>